<feature type="region of interest" description="Disordered" evidence="3">
    <location>
        <begin position="181"/>
        <end position="201"/>
    </location>
</feature>
<proteinExistence type="predicted"/>
<dbReference type="PROSITE" id="PS51828">
    <property type="entry name" value="PTX_2"/>
    <property type="match status" value="1"/>
</dbReference>
<sequence>MFPWTLCVLAGFMSATLAFEDDIEVNYSYFNEITDEDTPEPTVSSEPCASQDLSKWDKLFTVLENSEMRENMLLQYVDDVVKVKMDSLQSELIRFVAQNSGSCGTEVETAVRQLALQLEGRLMETLQSFQLRDLTSAADRSNHVEATLQQLLTAAQTQTSRLSKLESSCFGSPASSTGINTKAGFQQAGGGGGGGGGGHREQEVTSQCALDVLETQLQELQEKLEDVQNWSKQRYLPAGCEMGLLFPMRSRRIYVMVVPDAPLSLSSFTVCMWVKPTVTSNKTVLFSYGNRQNPYEIQLLLAHTSLLFTVGGEAHLVEAQGAVAPGRWSHLCGEWSSEQGQAQLWVDGKRVASTSGVAEGHVLPDGGLLQLGQERNGCCGGGGGMPGFEGGFDSKLAFVGKMTGVNMWDRGLTEEQISQLAFRGGQGCQQRGNMVAWSVSEMVPHGGAQFIY</sequence>
<dbReference type="GO" id="GO:0001849">
    <property type="term" value="F:complement component C1q complex binding"/>
    <property type="evidence" value="ECO:0007669"/>
    <property type="project" value="TreeGrafter"/>
</dbReference>
<feature type="coiled-coil region" evidence="2">
    <location>
        <begin position="203"/>
        <end position="233"/>
    </location>
</feature>
<dbReference type="InterPro" id="IPR058832">
    <property type="entry name" value="PTX3_N"/>
</dbReference>
<dbReference type="OMA" id="PAGCDMA"/>
<evidence type="ECO:0000259" key="5">
    <source>
        <dbReference type="PROSITE" id="PS51828"/>
    </source>
</evidence>
<organism evidence="6 7">
    <name type="scientific">Oryzias javanicus</name>
    <name type="common">Javanese ricefish</name>
    <name type="synonym">Aplocheilus javanicus</name>
    <dbReference type="NCBI Taxonomy" id="123683"/>
    <lineage>
        <taxon>Eukaryota</taxon>
        <taxon>Metazoa</taxon>
        <taxon>Chordata</taxon>
        <taxon>Craniata</taxon>
        <taxon>Vertebrata</taxon>
        <taxon>Euteleostomi</taxon>
        <taxon>Actinopterygii</taxon>
        <taxon>Neopterygii</taxon>
        <taxon>Teleostei</taxon>
        <taxon>Neoteleostei</taxon>
        <taxon>Acanthomorphata</taxon>
        <taxon>Ovalentaria</taxon>
        <taxon>Atherinomorphae</taxon>
        <taxon>Beloniformes</taxon>
        <taxon>Adrianichthyidae</taxon>
        <taxon>Oryziinae</taxon>
        <taxon>Oryzias</taxon>
    </lineage>
</organism>
<dbReference type="GO" id="GO:0005615">
    <property type="term" value="C:extracellular space"/>
    <property type="evidence" value="ECO:0007669"/>
    <property type="project" value="TreeGrafter"/>
</dbReference>
<evidence type="ECO:0000313" key="7">
    <source>
        <dbReference type="Proteomes" id="UP000283210"/>
    </source>
</evidence>
<dbReference type="PANTHER" id="PTHR46943:SF1">
    <property type="entry name" value="PENTRAXIN-RELATED PROTEIN PTX3"/>
    <property type="match status" value="1"/>
</dbReference>
<dbReference type="Pfam" id="PF26206">
    <property type="entry name" value="PTX3_N"/>
    <property type="match status" value="1"/>
</dbReference>
<dbReference type="PRINTS" id="PR00895">
    <property type="entry name" value="PENTAXIN"/>
</dbReference>
<evidence type="ECO:0000256" key="4">
    <source>
        <dbReference type="SAM" id="SignalP"/>
    </source>
</evidence>
<dbReference type="OrthoDB" id="10009351at2759"/>
<dbReference type="EMBL" id="CM012449">
    <property type="protein sequence ID" value="RVE64569.1"/>
    <property type="molecule type" value="Genomic_DNA"/>
</dbReference>
<dbReference type="AlphaFoldDB" id="A0A437CRM1"/>
<accession>A0A437CRM1</accession>
<keyword evidence="7" id="KW-1185">Reference proteome</keyword>
<dbReference type="InterPro" id="IPR013320">
    <property type="entry name" value="ConA-like_dom_sf"/>
</dbReference>
<name>A0A437CRM1_ORYJA</name>
<dbReference type="Proteomes" id="UP000283210">
    <property type="component" value="Chromosome 13"/>
</dbReference>
<dbReference type="InterPro" id="IPR001759">
    <property type="entry name" value="PTX_dom"/>
</dbReference>
<dbReference type="SUPFAM" id="SSF49899">
    <property type="entry name" value="Concanavalin A-like lectins/glucanases"/>
    <property type="match status" value="1"/>
</dbReference>
<dbReference type="InterPro" id="IPR042837">
    <property type="entry name" value="PTX3"/>
</dbReference>
<dbReference type="GO" id="GO:0045087">
    <property type="term" value="P:innate immune response"/>
    <property type="evidence" value="ECO:0007669"/>
    <property type="project" value="TreeGrafter"/>
</dbReference>
<evidence type="ECO:0000256" key="2">
    <source>
        <dbReference type="SAM" id="Coils"/>
    </source>
</evidence>
<reference evidence="6 7" key="2">
    <citation type="submission" date="2019-01" db="EMBL/GenBank/DDBJ databases">
        <title>A chromosome length genome reference of the Java medaka (oryzias javanicus).</title>
        <authorList>
            <person name="Herpin A."/>
            <person name="Takehana Y."/>
            <person name="Naruse K."/>
            <person name="Ansai S."/>
            <person name="Kawaguchi M."/>
        </authorList>
    </citation>
    <scope>NUCLEOTIDE SEQUENCE [LARGE SCALE GENOMIC DNA]</scope>
    <source>
        <strain evidence="6">RS831</strain>
        <tissue evidence="6">Whole body</tissue>
    </source>
</reference>
<feature type="domain" description="Pentraxin (PTX)" evidence="5">
    <location>
        <begin position="240"/>
        <end position="452"/>
    </location>
</feature>
<feature type="compositionally biased region" description="Gly residues" evidence="3">
    <location>
        <begin position="187"/>
        <end position="197"/>
    </location>
</feature>
<keyword evidence="4" id="KW-0732">Signal</keyword>
<evidence type="ECO:0000313" key="6">
    <source>
        <dbReference type="EMBL" id="RVE64569.1"/>
    </source>
</evidence>
<protein>
    <recommendedName>
        <fullName evidence="5">Pentraxin (PTX) domain-containing protein</fullName>
    </recommendedName>
</protein>
<dbReference type="Pfam" id="PF00354">
    <property type="entry name" value="Pentaxin"/>
    <property type="match status" value="1"/>
</dbReference>
<reference evidence="6 7" key="1">
    <citation type="submission" date="2018-11" db="EMBL/GenBank/DDBJ databases">
        <authorList>
            <person name="Lopez-Roques C."/>
            <person name="Donnadieu C."/>
            <person name="Bouchez O."/>
            <person name="Klopp C."/>
            <person name="Cabau C."/>
            <person name="Zahm M."/>
        </authorList>
    </citation>
    <scope>NUCLEOTIDE SEQUENCE [LARGE SCALE GENOMIC DNA]</scope>
    <source>
        <strain evidence="6">RS831</strain>
        <tissue evidence="6">Whole body</tissue>
    </source>
</reference>
<evidence type="ECO:0000256" key="1">
    <source>
        <dbReference type="PROSITE-ProRule" id="PRU01172"/>
    </source>
</evidence>
<feature type="signal peptide" evidence="4">
    <location>
        <begin position="1"/>
        <end position="18"/>
    </location>
</feature>
<evidence type="ECO:0000256" key="3">
    <source>
        <dbReference type="SAM" id="MobiDB-lite"/>
    </source>
</evidence>
<dbReference type="Gene3D" id="2.60.120.200">
    <property type="match status" value="1"/>
</dbReference>
<feature type="chain" id="PRO_5019577887" description="Pentraxin (PTX) domain-containing protein" evidence="4">
    <location>
        <begin position="19"/>
        <end position="452"/>
    </location>
</feature>
<dbReference type="SMART" id="SM00159">
    <property type="entry name" value="PTX"/>
    <property type="match status" value="1"/>
</dbReference>
<comment type="caution">
    <text evidence="1">Lacks conserved residue(s) required for the propagation of feature annotation.</text>
</comment>
<keyword evidence="2" id="KW-0175">Coiled coil</keyword>
<gene>
    <name evidence="6" type="ORF">OJAV_G00127250</name>
</gene>
<dbReference type="PANTHER" id="PTHR46943">
    <property type="entry name" value="PENTRAXIN-RELATED PROTEIN PTX3"/>
    <property type="match status" value="1"/>
</dbReference>